<gene>
    <name evidence="1" type="ORF">XENTR_v90027867mg</name>
</gene>
<reference evidence="1" key="3">
    <citation type="submission" date="2016-05" db="EMBL/GenBank/DDBJ databases">
        <title>WGS assembly of Xenopus tropicalis.</title>
        <authorList>
            <person name="Sessions A."/>
            <person name="Jenkins J."/>
            <person name="Mitros T."/>
            <person name="Lyons J.T."/>
            <person name="Dichmann D.S."/>
            <person name="Robert J."/>
            <person name="Harland R.M."/>
            <person name="Rokhsar D.S."/>
        </authorList>
    </citation>
    <scope>NUCLEOTIDE SEQUENCE</scope>
    <source>
        <strain evidence="1">Nigerian</strain>
    </source>
</reference>
<dbReference type="EMBL" id="KV460560">
    <property type="protein sequence ID" value="OCA16784.1"/>
    <property type="molecule type" value="Genomic_DNA"/>
</dbReference>
<protein>
    <submittedName>
        <fullName evidence="1">Uncharacterized protein</fullName>
    </submittedName>
</protein>
<dbReference type="AlphaFoldDB" id="A0A1B8Y1I6"/>
<organism evidence="1">
    <name type="scientific">Xenopus tropicalis</name>
    <name type="common">Western clawed frog</name>
    <name type="synonym">Silurana tropicalis</name>
    <dbReference type="NCBI Taxonomy" id="8364"/>
    <lineage>
        <taxon>Eukaryota</taxon>
        <taxon>Metazoa</taxon>
        <taxon>Chordata</taxon>
        <taxon>Craniata</taxon>
        <taxon>Vertebrata</taxon>
        <taxon>Euteleostomi</taxon>
        <taxon>Amphibia</taxon>
        <taxon>Batrachia</taxon>
        <taxon>Anura</taxon>
        <taxon>Pipoidea</taxon>
        <taxon>Pipidae</taxon>
        <taxon>Xenopodinae</taxon>
        <taxon>Xenopus</taxon>
        <taxon>Silurana</taxon>
    </lineage>
</organism>
<evidence type="ECO:0000313" key="1">
    <source>
        <dbReference type="EMBL" id="OCA16784.1"/>
    </source>
</evidence>
<proteinExistence type="predicted"/>
<reference evidence="1" key="1">
    <citation type="submission" date="2009-11" db="EMBL/GenBank/DDBJ databases">
        <authorList>
            <consortium name="US DOE Joint Genome Institute (JGI-PGF)"/>
            <person name="Ottilar R."/>
            <person name="Schmutz J."/>
            <person name="Salamov A."/>
            <person name="Cheng J.F."/>
            <person name="Lucas S."/>
            <person name="Pitluck S."/>
            <person name="Gundlach H."/>
            <person name="Guo Y."/>
            <person name="Haberer G."/>
            <person name="Nasrallah J."/>
            <person name="Mayer K.F.X."/>
            <person name="van de Peer Y."/>
            <person name="Weigel D."/>
            <person name="Grigoriev I.V."/>
        </authorList>
    </citation>
    <scope>NUCLEOTIDE SEQUENCE</scope>
    <source>
        <strain evidence="1">Nigerian</strain>
    </source>
</reference>
<accession>A0A1B8Y1I6</accession>
<reference evidence="1" key="2">
    <citation type="journal article" date="2010" name="Science">
        <title>The genome of the Western clawed frog Xenopus tropicalis.</title>
        <authorList>
            <person name="Hellsten U."/>
            <person name="Harland R.M."/>
            <person name="Gilchrist M.J."/>
            <person name="Hendrix D."/>
            <person name="Jurka J."/>
            <person name="Kapitonov V."/>
            <person name="Ovcharenko I."/>
            <person name="Putnam N.H."/>
            <person name="Shu S."/>
            <person name="Taher L."/>
            <person name="Blitz I.L."/>
            <person name="Blumberg B."/>
            <person name="Dichmann D.S."/>
            <person name="Dubchak I."/>
            <person name="Amaya E."/>
            <person name="Detter J.C."/>
            <person name="Fletcher R."/>
            <person name="Gerhard D.S."/>
            <person name="Goodstein D."/>
            <person name="Graves T."/>
            <person name="Grigoriev I.V."/>
            <person name="Grimwood J."/>
            <person name="Kawashima T."/>
            <person name="Lindquist E."/>
            <person name="Lucas S.M."/>
            <person name="Mead P.E."/>
            <person name="Mitros T."/>
            <person name="Ogino H."/>
            <person name="Ohta Y."/>
            <person name="Poliakov A.V."/>
            <person name="Pollet N."/>
            <person name="Robert J."/>
            <person name="Salamov A."/>
            <person name="Sater A.K."/>
            <person name="Schmutz J."/>
            <person name="Terry A."/>
            <person name="Vize P.D."/>
            <person name="Warren W.C."/>
            <person name="Wells D."/>
            <person name="Wills A."/>
            <person name="Wilson R.K."/>
            <person name="Zimmerman L.B."/>
            <person name="Zorn A.M."/>
            <person name="Grainger R."/>
            <person name="Grammer T."/>
            <person name="Khokha M.K."/>
            <person name="Richardson P.M."/>
            <person name="Rokhsar D.S."/>
        </authorList>
    </citation>
    <scope>NUCLEOTIDE SEQUENCE [LARGE SCALE GENOMIC DNA]</scope>
    <source>
        <strain evidence="1">Nigerian</strain>
    </source>
</reference>
<sequence length="79" mass="8876">MLLLFTLKDNLTCSANNHCTIWNMSATFSIDKYVCLATDFPGGVYAVDSSLPFSGCFANVTLLRWFNCTYYFSPISYCS</sequence>
<name>A0A1B8Y1I6_XENTR</name>